<feature type="transmembrane region" description="Helical" evidence="1">
    <location>
        <begin position="146"/>
        <end position="167"/>
    </location>
</feature>
<gene>
    <name evidence="2" type="ORF">HA237_05080</name>
</gene>
<sequence>MMRKVFLNFLPTLSKLDFTNFIVYYFWIILSLPDLVLDPRFLAGTLLFLFYLWKFILKGNSSIESKKYLYAFSQIPVLAALMAQLESGLFSFSSNTLFQNFTVIYTLSIIATVIIIVAVAELKGKPFTDKELFEERISEKSYSKKTYLIGAILTTLLFWVLIGLQLIPNPIAGFAFVFAVDKIATATELKNWTQFKK</sequence>
<feature type="transmembrane region" description="Helical" evidence="1">
    <location>
        <begin position="68"/>
        <end position="85"/>
    </location>
</feature>
<feature type="transmembrane region" description="Helical" evidence="1">
    <location>
        <begin position="39"/>
        <end position="56"/>
    </location>
</feature>
<dbReference type="EMBL" id="DUFG01000025">
    <property type="protein sequence ID" value="HIH08713.1"/>
    <property type="molecule type" value="Genomic_DNA"/>
</dbReference>
<proteinExistence type="predicted"/>
<keyword evidence="1" id="KW-0472">Membrane</keyword>
<dbReference type="AlphaFoldDB" id="A0A7J4IT57"/>
<dbReference type="Proteomes" id="UP000577419">
    <property type="component" value="Unassembled WGS sequence"/>
</dbReference>
<keyword evidence="1" id="KW-0812">Transmembrane</keyword>
<keyword evidence="1" id="KW-1133">Transmembrane helix</keyword>
<reference evidence="3" key="1">
    <citation type="journal article" date="2020" name="bioRxiv">
        <title>A rank-normalized archaeal taxonomy based on genome phylogeny resolves widespread incomplete and uneven classifications.</title>
        <authorList>
            <person name="Rinke C."/>
            <person name="Chuvochina M."/>
            <person name="Mussig A.J."/>
            <person name="Chaumeil P.-A."/>
            <person name="Waite D.W."/>
            <person name="Whitman W.B."/>
            <person name="Parks D.H."/>
            <person name="Hugenholtz P."/>
        </authorList>
    </citation>
    <scope>NUCLEOTIDE SEQUENCE [LARGE SCALE GENOMIC DNA]</scope>
</reference>
<feature type="transmembrane region" description="Helical" evidence="1">
    <location>
        <begin position="97"/>
        <end position="120"/>
    </location>
</feature>
<evidence type="ECO:0000313" key="3">
    <source>
        <dbReference type="Proteomes" id="UP000577419"/>
    </source>
</evidence>
<organism evidence="2 3">
    <name type="scientific">Candidatus Iainarchaeum sp</name>
    <dbReference type="NCBI Taxonomy" id="3101447"/>
    <lineage>
        <taxon>Archaea</taxon>
        <taxon>Candidatus Iainarchaeota</taxon>
        <taxon>Candidatus Iainarchaeia</taxon>
        <taxon>Candidatus Iainarchaeales</taxon>
        <taxon>Candidatus Iainarchaeaceae</taxon>
        <taxon>Candidatus Iainarchaeum</taxon>
    </lineage>
</organism>
<accession>A0A7J4IT57</accession>
<comment type="caution">
    <text evidence="2">The sequence shown here is derived from an EMBL/GenBank/DDBJ whole genome shotgun (WGS) entry which is preliminary data.</text>
</comment>
<name>A0A7J4IT57_9ARCH</name>
<evidence type="ECO:0000313" key="2">
    <source>
        <dbReference type="EMBL" id="HIH08713.1"/>
    </source>
</evidence>
<feature type="transmembrane region" description="Helical" evidence="1">
    <location>
        <begin position="12"/>
        <end position="33"/>
    </location>
</feature>
<evidence type="ECO:0000256" key="1">
    <source>
        <dbReference type="SAM" id="Phobius"/>
    </source>
</evidence>
<protein>
    <submittedName>
        <fullName evidence="2">Uncharacterized protein</fullName>
    </submittedName>
</protein>